<dbReference type="InterPro" id="IPR030489">
    <property type="entry name" value="TR_Rrf2-type_CS"/>
</dbReference>
<dbReference type="GO" id="GO:0003700">
    <property type="term" value="F:DNA-binding transcription factor activity"/>
    <property type="evidence" value="ECO:0007669"/>
    <property type="project" value="UniProtKB-UniRule"/>
</dbReference>
<dbReference type="EMBL" id="CP114588">
    <property type="protein sequence ID" value="WBA08144.1"/>
    <property type="molecule type" value="Genomic_DNA"/>
</dbReference>
<feature type="binding site" evidence="4">
    <location>
        <position position="104"/>
    </location>
    <ligand>
        <name>[2Fe-2S] cluster</name>
        <dbReference type="ChEBI" id="CHEBI:190135"/>
    </ligand>
</feature>
<dbReference type="HAMAP" id="MF_01176">
    <property type="entry name" value="HTH_type_IscR"/>
    <property type="match status" value="1"/>
</dbReference>
<comment type="cofactor">
    <cofactor evidence="4">
        <name>[2Fe-2S] cluster</name>
        <dbReference type="ChEBI" id="CHEBI:190135"/>
    </cofactor>
    <text evidence="4">Binds 1 [2Fe-2S] cluster.</text>
</comment>
<organism evidence="5 6">
    <name type="scientific">Salinivibrio kushneri</name>
    <dbReference type="NCBI Taxonomy" id="1908198"/>
    <lineage>
        <taxon>Bacteria</taxon>
        <taxon>Pseudomonadati</taxon>
        <taxon>Pseudomonadota</taxon>
        <taxon>Gammaproteobacteria</taxon>
        <taxon>Vibrionales</taxon>
        <taxon>Vibrionaceae</taxon>
        <taxon>Salinivibrio</taxon>
    </lineage>
</organism>
<keyword evidence="4" id="KW-0001">2Fe-2S</keyword>
<dbReference type="PROSITE" id="PS51197">
    <property type="entry name" value="HTH_RRF2_2"/>
    <property type="match status" value="1"/>
</dbReference>
<dbReference type="PANTHER" id="PTHR33221">
    <property type="entry name" value="WINGED HELIX-TURN-HELIX TRANSCRIPTIONAL REGULATOR, RRF2 FAMILY"/>
    <property type="match status" value="1"/>
</dbReference>
<keyword evidence="4" id="KW-0010">Activator</keyword>
<dbReference type="Gene3D" id="1.10.10.10">
    <property type="entry name" value="Winged helix-like DNA-binding domain superfamily/Winged helix DNA-binding domain"/>
    <property type="match status" value="1"/>
</dbReference>
<keyword evidence="2 4" id="KW-0479">Metal-binding</keyword>
<dbReference type="PROSITE" id="PS01332">
    <property type="entry name" value="HTH_RRF2_1"/>
    <property type="match status" value="1"/>
</dbReference>
<comment type="function">
    <text evidence="4">Regulates the transcription of several operons and genes involved in the biogenesis of Fe-S clusters and Fe-S-containing proteins.</text>
</comment>
<gene>
    <name evidence="4 5" type="primary">iscR</name>
    <name evidence="5" type="ORF">N8M53_09955</name>
</gene>
<dbReference type="GO" id="GO:0003690">
    <property type="term" value="F:double-stranded DNA binding"/>
    <property type="evidence" value="ECO:0007669"/>
    <property type="project" value="UniProtKB-UniRule"/>
</dbReference>
<dbReference type="AlphaFoldDB" id="A0AA47LQU5"/>
<dbReference type="NCBIfam" id="TIGR00738">
    <property type="entry name" value="rrf2_super"/>
    <property type="match status" value="1"/>
</dbReference>
<dbReference type="GO" id="GO:0051537">
    <property type="term" value="F:2 iron, 2 sulfur cluster binding"/>
    <property type="evidence" value="ECO:0007669"/>
    <property type="project" value="UniProtKB-KW"/>
</dbReference>
<evidence type="ECO:0000256" key="3">
    <source>
        <dbReference type="ARBA" id="ARBA00023125"/>
    </source>
</evidence>
<proteinExistence type="inferred from homology"/>
<dbReference type="GO" id="GO:0005506">
    <property type="term" value="F:iron ion binding"/>
    <property type="evidence" value="ECO:0007669"/>
    <property type="project" value="UniProtKB-UniRule"/>
</dbReference>
<evidence type="ECO:0000256" key="2">
    <source>
        <dbReference type="ARBA" id="ARBA00022723"/>
    </source>
</evidence>
<reference evidence="5" key="1">
    <citation type="submission" date="2022-09" db="EMBL/GenBank/DDBJ databases">
        <authorList>
            <person name="Li Z.-J."/>
        </authorList>
    </citation>
    <scope>NUCLEOTIDE SEQUENCE</scope>
    <source>
        <strain evidence="5">TGB11</strain>
    </source>
</reference>
<dbReference type="InterPro" id="IPR000944">
    <property type="entry name" value="Tscrpt_reg_Rrf2"/>
</dbReference>
<keyword evidence="1 4" id="KW-0678">Repressor</keyword>
<dbReference type="InterPro" id="IPR010242">
    <property type="entry name" value="TF_HTH_IscR"/>
</dbReference>
<feature type="binding site" evidence="4">
    <location>
        <position position="92"/>
    </location>
    <ligand>
        <name>[2Fe-2S] cluster</name>
        <dbReference type="ChEBI" id="CHEBI:190135"/>
    </ligand>
</feature>
<feature type="binding site" evidence="4">
    <location>
        <position position="98"/>
    </location>
    <ligand>
        <name>[2Fe-2S] cluster</name>
        <dbReference type="ChEBI" id="CHEBI:190135"/>
    </ligand>
</feature>
<evidence type="ECO:0000313" key="6">
    <source>
        <dbReference type="Proteomes" id="UP001164748"/>
    </source>
</evidence>
<protein>
    <recommendedName>
        <fullName evidence="4">HTH-type transcriptional regulator IscR</fullName>
    </recommendedName>
</protein>
<keyword evidence="4" id="KW-0805">Transcription regulation</keyword>
<dbReference type="InterPro" id="IPR036388">
    <property type="entry name" value="WH-like_DNA-bd_sf"/>
</dbReference>
<keyword evidence="4" id="KW-0411">Iron-sulfur</keyword>
<dbReference type="RefSeq" id="WP_269578665.1">
    <property type="nucleotide sequence ID" value="NZ_CP114588.1"/>
</dbReference>
<evidence type="ECO:0000256" key="1">
    <source>
        <dbReference type="ARBA" id="ARBA00022491"/>
    </source>
</evidence>
<keyword evidence="4" id="KW-0408">Iron</keyword>
<dbReference type="NCBIfam" id="TIGR02010">
    <property type="entry name" value="IscR"/>
    <property type="match status" value="1"/>
</dbReference>
<sequence>MRLTSKGRYAVTAMLDVALHAEQGPVPLADISERQGISLSYLEQLFSRLRKSGLVTSVRGPGGGYRLGVAASDIAVGAVIAAVDESVDATKCQGKADCQGGTRCLTHTLWHDLSARISGFLNDITLGELMHDNEVKQVADRQDAKLDASLAPRNTFSSKVKQDSATIGVNVRS</sequence>
<dbReference type="GO" id="GO:0005829">
    <property type="term" value="C:cytosol"/>
    <property type="evidence" value="ECO:0007669"/>
    <property type="project" value="TreeGrafter"/>
</dbReference>
<dbReference type="Pfam" id="PF02082">
    <property type="entry name" value="Rrf2"/>
    <property type="match status" value="1"/>
</dbReference>
<keyword evidence="4" id="KW-0804">Transcription</keyword>
<dbReference type="InterPro" id="IPR036390">
    <property type="entry name" value="WH_DNA-bd_sf"/>
</dbReference>
<dbReference type="SUPFAM" id="SSF46785">
    <property type="entry name" value="Winged helix' DNA-binding domain"/>
    <property type="match status" value="1"/>
</dbReference>
<dbReference type="Proteomes" id="UP001164748">
    <property type="component" value="Chromosome"/>
</dbReference>
<accession>A0AA47LQU5</accession>
<keyword evidence="3 4" id="KW-0238">DNA-binding</keyword>
<evidence type="ECO:0000313" key="5">
    <source>
        <dbReference type="EMBL" id="WBA08144.1"/>
    </source>
</evidence>
<evidence type="ECO:0000256" key="4">
    <source>
        <dbReference type="HAMAP-Rule" id="MF_01176"/>
    </source>
</evidence>
<name>A0AA47LQU5_9GAMM</name>
<dbReference type="FunFam" id="1.10.10.10:FF:000026">
    <property type="entry name" value="HTH-type transcriptional regulator IscR"/>
    <property type="match status" value="1"/>
</dbReference>
<dbReference type="PANTHER" id="PTHR33221:SF5">
    <property type="entry name" value="HTH-TYPE TRANSCRIPTIONAL REGULATOR ISCR"/>
    <property type="match status" value="1"/>
</dbReference>